<proteinExistence type="predicted"/>
<evidence type="ECO:0000313" key="2">
    <source>
        <dbReference type="Proteomes" id="UP000030694"/>
    </source>
</evidence>
<sequence>MNFLCSKNVVIILIFVLLVSFFLKFASNVYVENRESQIIFYNILLSTHKKKKNKLIFLFLNQKKKKKKILSLKLTNVNIIKMNE</sequence>
<name>A0A024XFC1_PLAFC</name>
<organism evidence="1 2">
    <name type="scientific">Plasmodium falciparum (isolate Camp / Malaysia)</name>
    <dbReference type="NCBI Taxonomy" id="5835"/>
    <lineage>
        <taxon>Eukaryota</taxon>
        <taxon>Sar</taxon>
        <taxon>Alveolata</taxon>
        <taxon>Apicomplexa</taxon>
        <taxon>Aconoidasida</taxon>
        <taxon>Haemosporida</taxon>
        <taxon>Plasmodiidae</taxon>
        <taxon>Plasmodium</taxon>
        <taxon>Plasmodium (Laverania)</taxon>
    </lineage>
</organism>
<dbReference type="AlphaFoldDB" id="A0A024XFC1"/>
<reference evidence="1 2" key="1">
    <citation type="submission" date="2013-02" db="EMBL/GenBank/DDBJ databases">
        <title>The Genome Annotation of Plasmodium falciparum CAMP/Malaysia.</title>
        <authorList>
            <consortium name="The Broad Institute Genome Sequencing Platform"/>
            <consortium name="The Broad Institute Genome Sequencing Center for Infectious Disease"/>
            <person name="Neafsey D."/>
            <person name="Hoffman S."/>
            <person name="Volkman S."/>
            <person name="Rosenthal P."/>
            <person name="Walker B."/>
            <person name="Young S.K."/>
            <person name="Zeng Q."/>
            <person name="Gargeya S."/>
            <person name="Fitzgerald M."/>
            <person name="Haas B."/>
            <person name="Abouelleil A."/>
            <person name="Allen A.W."/>
            <person name="Alvarado L."/>
            <person name="Arachchi H.M."/>
            <person name="Berlin A.M."/>
            <person name="Chapman S.B."/>
            <person name="Gainer-Dewar J."/>
            <person name="Goldberg J."/>
            <person name="Griggs A."/>
            <person name="Gujja S."/>
            <person name="Hansen M."/>
            <person name="Howarth C."/>
            <person name="Imamovic A."/>
            <person name="Ireland A."/>
            <person name="Larimer J."/>
            <person name="McCowan C."/>
            <person name="Murphy C."/>
            <person name="Pearson M."/>
            <person name="Poon T.W."/>
            <person name="Priest M."/>
            <person name="Roberts A."/>
            <person name="Saif S."/>
            <person name="Shea T."/>
            <person name="Sisk P."/>
            <person name="Sykes S."/>
            <person name="Wortman J."/>
            <person name="Nusbaum C."/>
            <person name="Birren B."/>
        </authorList>
    </citation>
    <scope>NUCLEOTIDE SEQUENCE [LARGE SCALE GENOMIC DNA]</scope>
    <source>
        <strain evidence="1 2">CAMP/Malaysia</strain>
    </source>
</reference>
<evidence type="ECO:0000313" key="1">
    <source>
        <dbReference type="EMBL" id="ETW63546.1"/>
    </source>
</evidence>
<protein>
    <submittedName>
        <fullName evidence="1">Uncharacterized protein</fullName>
    </submittedName>
</protein>
<accession>A0A024XFC1</accession>
<dbReference type="Proteomes" id="UP000030694">
    <property type="component" value="Unassembled WGS sequence"/>
</dbReference>
<reference evidence="1 2" key="2">
    <citation type="submission" date="2013-02" db="EMBL/GenBank/DDBJ databases">
        <title>The Genome Sequence of Plasmodium falciparum CAMP/Malaysia.</title>
        <authorList>
            <consortium name="The Broad Institute Genome Sequencing Platform"/>
            <consortium name="The Broad Institute Genome Sequencing Center for Infectious Disease"/>
            <person name="Neafsey D."/>
            <person name="Cheeseman I."/>
            <person name="Volkman S."/>
            <person name="Adams J."/>
            <person name="Walker B."/>
            <person name="Young S.K."/>
            <person name="Zeng Q."/>
            <person name="Gargeya S."/>
            <person name="Fitzgerald M."/>
            <person name="Haas B."/>
            <person name="Abouelleil A."/>
            <person name="Alvarado L."/>
            <person name="Arachchi H.M."/>
            <person name="Berlin A.M."/>
            <person name="Chapman S.B."/>
            <person name="Dewar J."/>
            <person name="Goldberg J."/>
            <person name="Griggs A."/>
            <person name="Gujja S."/>
            <person name="Hansen M."/>
            <person name="Howarth C."/>
            <person name="Imamovic A."/>
            <person name="Larimer J."/>
            <person name="McCowan C."/>
            <person name="Murphy C."/>
            <person name="Neiman D."/>
            <person name="Pearson M."/>
            <person name="Priest M."/>
            <person name="Roberts A."/>
            <person name="Saif S."/>
            <person name="Shea T."/>
            <person name="Sisk P."/>
            <person name="Sykes S."/>
            <person name="Wortman J."/>
            <person name="Nusbaum C."/>
            <person name="Birren B."/>
        </authorList>
    </citation>
    <scope>NUCLEOTIDE SEQUENCE [LARGE SCALE GENOMIC DNA]</scope>
    <source>
        <strain evidence="1 2">CAMP/Malaysia</strain>
    </source>
</reference>
<gene>
    <name evidence="1" type="ORF">PFMC_00603</name>
</gene>
<dbReference type="EMBL" id="KI927470">
    <property type="protein sequence ID" value="ETW63546.1"/>
    <property type="molecule type" value="Genomic_DNA"/>
</dbReference>